<keyword evidence="10" id="KW-1185">Reference proteome</keyword>
<feature type="signal peptide" evidence="7">
    <location>
        <begin position="1"/>
        <end position="26"/>
    </location>
</feature>
<organism evidence="9 10">
    <name type="scientific">Wenzhouxiangella marina</name>
    <dbReference type="NCBI Taxonomy" id="1579979"/>
    <lineage>
        <taxon>Bacteria</taxon>
        <taxon>Pseudomonadati</taxon>
        <taxon>Pseudomonadota</taxon>
        <taxon>Gammaproteobacteria</taxon>
        <taxon>Chromatiales</taxon>
        <taxon>Wenzhouxiangellaceae</taxon>
        <taxon>Wenzhouxiangella</taxon>
    </lineage>
</organism>
<evidence type="ECO:0000313" key="9">
    <source>
        <dbReference type="EMBL" id="AKS40712.1"/>
    </source>
</evidence>
<dbReference type="SUPFAM" id="SSF49785">
    <property type="entry name" value="Galactose-binding domain-like"/>
    <property type="match status" value="1"/>
</dbReference>
<protein>
    <recommendedName>
        <fullName evidence="8">Peptidase S8/S53 domain-containing protein</fullName>
    </recommendedName>
</protein>
<evidence type="ECO:0000256" key="6">
    <source>
        <dbReference type="SAM" id="MobiDB-lite"/>
    </source>
</evidence>
<dbReference type="Pfam" id="PF20773">
    <property type="entry name" value="InhA-like_MAM"/>
    <property type="match status" value="1"/>
</dbReference>
<keyword evidence="7" id="KW-0732">Signal</keyword>
<dbReference type="InterPro" id="IPR023828">
    <property type="entry name" value="Peptidase_S8_Ser-AS"/>
</dbReference>
<dbReference type="STRING" id="1579979.WM2015_329"/>
<dbReference type="Proteomes" id="UP000066624">
    <property type="component" value="Chromosome"/>
</dbReference>
<sequence length="1201" mass="125653">MKSIFARRAVVLAGLLWLLASAAVMANDVKIMVDAEAELPSGVAAELLADYGSFQLYRLDQADGARATAVEGIHKLDNADWLLFDAHPFDTQTDRIRPPAGWTLNAPVGSALQMIQFVGPIRQQWLDEVAATGAMPIHYVANHGYLVWADADARAQLDQLAAARSTLQFSAPYPSFFKLGPVMAENLVNRAGSETLPVTIQMIRHDGDRATQAFIAQRAQGKALMDWSPILGFQTARFELSLDDIAAIAERPDVYWIEEYLPRELMDEVQNQIVAGNFNGDQSGPSAPGYLSFLTGLGFSTDPADYPTVVVVDDGVGNGTVNSGDPTLHEFGNDANPTRLEFVTSCHSVTSGQGDGGHGHINTSIVGGYDDRSGFPFQFPSTYQRGQGINPWASLASTRIFAPSYNISGCGGTDSGVIQHTWQQGARISTNSWGCSGCAGSYDDGSQAYDAGVRDADPSTALNQELMVLFAAGNSGSGNGTIGTPGNGKNMLTVGASENNRPVDENGNWSDGCGVGPTGADDAMDVINFSSRGPAPGGRTKPETIAPGTHIQGTASTGPSYNGSGVCDQYAPSGQTIFAASSGTSHSTPAVAGVASLTWHWLENAGNILPFETPANPTPSPALIKAYILAHPTYLTGVSAGDTLPSNVQGYGMPNMGDMFDDTLKATLNQEIVFDNTGDFWEMTVGVPDPSKPVRVMMVYTDQPGAIGTSPQVNNLDLVVENGGDTYLGNRFSGQWSVTGGGADQNNNYEAVFLQPGTASAITVRVTAANIAGDGVPNFGDGTDQDFALVCNNCVLEPTFTLNSDVTDLSICTPDDAVYNLAIGSIEGFVDPVDLAISGEPAGASATFGTNPVTPAGGSVLTIGNTGAVTAGSYSMLVSASSGATVRELSLGLSVFTDSAGATSLTAPADGALGVSQSPVFEWSAASQASEYLIEVADSSDFANIVYSATVAGTSHTPGVLLPSNSILYWRVSPANLCGGSVSDVFSFATEALPGDCGIGTSANVLYSTGFEAGVEDWTTGGTGSTWAIQSGVVNTGTGAWNAVDVPSVSDQWLISPAVAIPAAAITPTLQFWNRQVIEDQSATACFDAGQLHVSIDGGTNWTQVPDAALQTDPYNGPISTSWSNPAGGELGWCGDPQDWLNSVVDLSAWAGETVQFRFRMVTDSSVGRDGWFIDDLKVQVCEVALPNEIFDDRFEVIPPP</sequence>
<dbReference type="SUPFAM" id="SSF52743">
    <property type="entry name" value="Subtilisin-like"/>
    <property type="match status" value="1"/>
</dbReference>
<feature type="compositionally biased region" description="Polar residues" evidence="6">
    <location>
        <begin position="551"/>
        <end position="560"/>
    </location>
</feature>
<dbReference type="Pfam" id="PF00082">
    <property type="entry name" value="Peptidase_S8"/>
    <property type="match status" value="1"/>
</dbReference>
<dbReference type="GO" id="GO:0005615">
    <property type="term" value="C:extracellular space"/>
    <property type="evidence" value="ECO:0007669"/>
    <property type="project" value="TreeGrafter"/>
</dbReference>
<dbReference type="Gene3D" id="2.60.120.200">
    <property type="match status" value="1"/>
</dbReference>
<dbReference type="Gene3D" id="2.60.120.380">
    <property type="match status" value="1"/>
</dbReference>
<proteinExistence type="inferred from homology"/>
<dbReference type="EMBL" id="CP012154">
    <property type="protein sequence ID" value="AKS40712.1"/>
    <property type="molecule type" value="Genomic_DNA"/>
</dbReference>
<accession>A0A0K0XSW7</accession>
<comment type="similarity">
    <text evidence="1 5">Belongs to the peptidase S8 family.</text>
</comment>
<dbReference type="GO" id="GO:0006508">
    <property type="term" value="P:proteolysis"/>
    <property type="evidence" value="ECO:0007669"/>
    <property type="project" value="UniProtKB-KW"/>
</dbReference>
<evidence type="ECO:0000256" key="7">
    <source>
        <dbReference type="SAM" id="SignalP"/>
    </source>
</evidence>
<dbReference type="RefSeq" id="WP_082169344.1">
    <property type="nucleotide sequence ID" value="NZ_CP012154.1"/>
</dbReference>
<dbReference type="AlphaFoldDB" id="A0A0K0XSW7"/>
<dbReference type="PANTHER" id="PTHR43806">
    <property type="entry name" value="PEPTIDASE S8"/>
    <property type="match status" value="1"/>
</dbReference>
<dbReference type="NCBIfam" id="NF038128">
    <property type="entry name" value="choice_anch_J"/>
    <property type="match status" value="1"/>
</dbReference>
<keyword evidence="3 5" id="KW-0378">Hydrolase</keyword>
<gene>
    <name evidence="9" type="ORF">WM2015_329</name>
</gene>
<evidence type="ECO:0000259" key="8">
    <source>
        <dbReference type="Pfam" id="PF00082"/>
    </source>
</evidence>
<feature type="region of interest" description="Disordered" evidence="6">
    <location>
        <begin position="500"/>
        <end position="560"/>
    </location>
</feature>
<evidence type="ECO:0000256" key="5">
    <source>
        <dbReference type="PROSITE-ProRule" id="PRU01240"/>
    </source>
</evidence>
<dbReference type="KEGG" id="wma:WM2015_329"/>
<dbReference type="PROSITE" id="PS51892">
    <property type="entry name" value="SUBTILASE"/>
    <property type="match status" value="1"/>
</dbReference>
<feature type="active site" description="Charge relay system" evidence="5">
    <location>
        <position position="358"/>
    </location>
</feature>
<evidence type="ECO:0000313" key="10">
    <source>
        <dbReference type="Proteomes" id="UP000066624"/>
    </source>
</evidence>
<evidence type="ECO:0000256" key="4">
    <source>
        <dbReference type="ARBA" id="ARBA00022825"/>
    </source>
</evidence>
<evidence type="ECO:0000256" key="3">
    <source>
        <dbReference type="ARBA" id="ARBA00022801"/>
    </source>
</evidence>
<keyword evidence="2 5" id="KW-0645">Protease</keyword>
<dbReference type="InterPro" id="IPR013783">
    <property type="entry name" value="Ig-like_fold"/>
</dbReference>
<dbReference type="InterPro" id="IPR036852">
    <property type="entry name" value="Peptidase_S8/S53_dom_sf"/>
</dbReference>
<dbReference type="Gene3D" id="2.60.40.10">
    <property type="entry name" value="Immunoglobulins"/>
    <property type="match status" value="1"/>
</dbReference>
<dbReference type="PANTHER" id="PTHR43806:SF11">
    <property type="entry name" value="CEREVISIN-RELATED"/>
    <property type="match status" value="1"/>
</dbReference>
<dbReference type="Gene3D" id="3.40.50.200">
    <property type="entry name" value="Peptidase S8/S53 domain"/>
    <property type="match status" value="1"/>
</dbReference>
<evidence type="ECO:0000256" key="1">
    <source>
        <dbReference type="ARBA" id="ARBA00011073"/>
    </source>
</evidence>
<dbReference type="PROSITE" id="PS00138">
    <property type="entry name" value="SUBTILASE_SER"/>
    <property type="match status" value="1"/>
</dbReference>
<evidence type="ECO:0000256" key="2">
    <source>
        <dbReference type="ARBA" id="ARBA00022670"/>
    </source>
</evidence>
<dbReference type="GO" id="GO:0004252">
    <property type="term" value="F:serine-type endopeptidase activity"/>
    <property type="evidence" value="ECO:0007669"/>
    <property type="project" value="UniProtKB-UniRule"/>
</dbReference>
<reference evidence="9 10" key="1">
    <citation type="submission" date="2015-07" db="EMBL/GenBank/DDBJ databases">
        <authorList>
            <person name="Noorani M."/>
        </authorList>
    </citation>
    <scope>NUCLEOTIDE SEQUENCE [LARGE SCALE GENOMIC DNA]</scope>
    <source>
        <strain evidence="9 10">KCTC 42284</strain>
    </source>
</reference>
<name>A0A0K0XSW7_9GAMM</name>
<feature type="active site" description="Charge relay system" evidence="5">
    <location>
        <position position="585"/>
    </location>
</feature>
<feature type="active site" description="Charge relay system" evidence="5">
    <location>
        <position position="313"/>
    </location>
</feature>
<dbReference type="OrthoDB" id="614750at2"/>
<dbReference type="InterPro" id="IPR008979">
    <property type="entry name" value="Galactose-bd-like_sf"/>
</dbReference>
<dbReference type="InterPro" id="IPR000209">
    <property type="entry name" value="Peptidase_S8/S53_dom"/>
</dbReference>
<dbReference type="InterPro" id="IPR050131">
    <property type="entry name" value="Peptidase_S8_subtilisin-like"/>
</dbReference>
<feature type="domain" description="Peptidase S8/S53" evidence="8">
    <location>
        <begin position="308"/>
        <end position="652"/>
    </location>
</feature>
<feature type="chain" id="PRO_5005454154" description="Peptidase S8/S53 domain-containing protein" evidence="7">
    <location>
        <begin position="27"/>
        <end position="1201"/>
    </location>
</feature>
<keyword evidence="4 5" id="KW-0720">Serine protease</keyword>
<dbReference type="PATRIC" id="fig|1579979.3.peg.333"/>